<dbReference type="SUPFAM" id="SSF48264">
    <property type="entry name" value="Cytochrome P450"/>
    <property type="match status" value="1"/>
</dbReference>
<name>A0A166G7G8_9AGAM</name>
<feature type="binding site" description="axial binding residue" evidence="6">
    <location>
        <position position="429"/>
    </location>
    <ligand>
        <name>heme</name>
        <dbReference type="ChEBI" id="CHEBI:30413"/>
    </ligand>
    <ligandPart>
        <name>Fe</name>
        <dbReference type="ChEBI" id="CHEBI:18248"/>
    </ligandPart>
</feature>
<dbReference type="AlphaFoldDB" id="A0A166G7G8"/>
<evidence type="ECO:0000256" key="5">
    <source>
        <dbReference type="ARBA" id="ARBA00023004"/>
    </source>
</evidence>
<dbReference type="GO" id="GO:0008395">
    <property type="term" value="F:steroid hydroxylase activity"/>
    <property type="evidence" value="ECO:0007669"/>
    <property type="project" value="TreeGrafter"/>
</dbReference>
<dbReference type="InterPro" id="IPR036396">
    <property type="entry name" value="Cyt_P450_sf"/>
</dbReference>
<dbReference type="PANTHER" id="PTHR24304:SF2">
    <property type="entry name" value="24-HYDROXYCHOLESTEROL 7-ALPHA-HYDROXYLASE"/>
    <property type="match status" value="1"/>
</dbReference>
<dbReference type="PRINTS" id="PR00465">
    <property type="entry name" value="EP450IV"/>
</dbReference>
<organism evidence="7 8">
    <name type="scientific">Sistotremastrum suecicum HHB10207 ss-3</name>
    <dbReference type="NCBI Taxonomy" id="1314776"/>
    <lineage>
        <taxon>Eukaryota</taxon>
        <taxon>Fungi</taxon>
        <taxon>Dikarya</taxon>
        <taxon>Basidiomycota</taxon>
        <taxon>Agaricomycotina</taxon>
        <taxon>Agaricomycetes</taxon>
        <taxon>Sistotremastrales</taxon>
        <taxon>Sistotremastraceae</taxon>
        <taxon>Sistotremastrum</taxon>
    </lineage>
</organism>
<keyword evidence="4 6" id="KW-0479">Metal-binding</keyword>
<dbReference type="InterPro" id="IPR001128">
    <property type="entry name" value="Cyt_P450"/>
</dbReference>
<evidence type="ECO:0000256" key="3">
    <source>
        <dbReference type="ARBA" id="ARBA00022617"/>
    </source>
</evidence>
<dbReference type="InterPro" id="IPR050529">
    <property type="entry name" value="CYP450_sterol_14alpha_dmase"/>
</dbReference>
<sequence length="495" mass="54967">MFYWENINPPWLIITSLIAVLGALFTPSWSAIFRRKAVLPTVRSRWPWESTPRALEEDPDKFFAETSGKHGPAFAVHANGRKMIYVTNATLIAAIYKNSKSFVMSPLQGLWAKNCFGFPNRMLSSPVLGDIMASMHRDLSPKVVSSLLQSLASEGCSIIDARVLPPAGKHQGLLPFILDLAFDASTRSVFGPGMAALSPAFREAFWAFDTNLPRVAFGCPPQKVPGFEKHREYLVTEIISTLKDEKHHEGSELVSSCISLGVNGGWSDSDIARILLGILWPLLANAPNAIFWLFALQLQHPDGLKPLVDEIDLAWELWRKKNPGANNYVEFAKDLPELPLLKSAIDETLRYASSSYSMRQVHEEGGTAIGSYLLQPGEQVVCVTRSVHLDENIYDDPLRYDPNRFLTHTGSPTVPSHAHMPFGGGISICEGRHYAVGKIRILTVLILLEFVIELDGRSPATVKFAPDNRGFGMIRPDGDLNVKIRRRSRPAESQK</sequence>
<evidence type="ECO:0000256" key="4">
    <source>
        <dbReference type="ARBA" id="ARBA00022723"/>
    </source>
</evidence>
<dbReference type="Gene3D" id="1.10.630.10">
    <property type="entry name" value="Cytochrome P450"/>
    <property type="match status" value="1"/>
</dbReference>
<dbReference type="OrthoDB" id="3366823at2759"/>
<dbReference type="InterPro" id="IPR002403">
    <property type="entry name" value="Cyt_P450_E_grp-IV"/>
</dbReference>
<dbReference type="STRING" id="1314776.A0A166G7G8"/>
<dbReference type="GO" id="GO:0020037">
    <property type="term" value="F:heme binding"/>
    <property type="evidence" value="ECO:0007669"/>
    <property type="project" value="InterPro"/>
</dbReference>
<dbReference type="EMBL" id="KV428022">
    <property type="protein sequence ID" value="KZT41386.1"/>
    <property type="molecule type" value="Genomic_DNA"/>
</dbReference>
<dbReference type="GO" id="GO:0016705">
    <property type="term" value="F:oxidoreductase activity, acting on paired donors, with incorporation or reduction of molecular oxygen"/>
    <property type="evidence" value="ECO:0007669"/>
    <property type="project" value="InterPro"/>
</dbReference>
<protein>
    <submittedName>
        <fullName evidence="7">Cytochrome P450</fullName>
    </submittedName>
</protein>
<proteinExistence type="inferred from homology"/>
<reference evidence="7 8" key="1">
    <citation type="journal article" date="2016" name="Mol. Biol. Evol.">
        <title>Comparative Genomics of Early-Diverging Mushroom-Forming Fungi Provides Insights into the Origins of Lignocellulose Decay Capabilities.</title>
        <authorList>
            <person name="Nagy L.G."/>
            <person name="Riley R."/>
            <person name="Tritt A."/>
            <person name="Adam C."/>
            <person name="Daum C."/>
            <person name="Floudas D."/>
            <person name="Sun H."/>
            <person name="Yadav J.S."/>
            <person name="Pangilinan J."/>
            <person name="Larsson K.H."/>
            <person name="Matsuura K."/>
            <person name="Barry K."/>
            <person name="Labutti K."/>
            <person name="Kuo R."/>
            <person name="Ohm R.A."/>
            <person name="Bhattacharya S.S."/>
            <person name="Shirouzu T."/>
            <person name="Yoshinaga Y."/>
            <person name="Martin F.M."/>
            <person name="Grigoriev I.V."/>
            <person name="Hibbett D.S."/>
        </authorList>
    </citation>
    <scope>NUCLEOTIDE SEQUENCE [LARGE SCALE GENOMIC DNA]</scope>
    <source>
        <strain evidence="7 8">HHB10207 ss-3</strain>
    </source>
</reference>
<evidence type="ECO:0000313" key="8">
    <source>
        <dbReference type="Proteomes" id="UP000076798"/>
    </source>
</evidence>
<evidence type="ECO:0000256" key="2">
    <source>
        <dbReference type="ARBA" id="ARBA00010617"/>
    </source>
</evidence>
<dbReference type="GO" id="GO:0005506">
    <property type="term" value="F:iron ion binding"/>
    <property type="evidence" value="ECO:0007669"/>
    <property type="project" value="InterPro"/>
</dbReference>
<keyword evidence="5 6" id="KW-0408">Iron</keyword>
<comment type="cofactor">
    <cofactor evidence="1 6">
        <name>heme</name>
        <dbReference type="ChEBI" id="CHEBI:30413"/>
    </cofactor>
</comment>
<evidence type="ECO:0000256" key="6">
    <source>
        <dbReference type="PIRSR" id="PIRSR602403-1"/>
    </source>
</evidence>
<keyword evidence="3 6" id="KW-0349">Heme</keyword>
<evidence type="ECO:0000256" key="1">
    <source>
        <dbReference type="ARBA" id="ARBA00001971"/>
    </source>
</evidence>
<comment type="similarity">
    <text evidence="2">Belongs to the cytochrome P450 family.</text>
</comment>
<accession>A0A166G7G8</accession>
<dbReference type="Proteomes" id="UP000076798">
    <property type="component" value="Unassembled WGS sequence"/>
</dbReference>
<gene>
    <name evidence="7" type="ORF">SISSUDRAFT_306186</name>
</gene>
<evidence type="ECO:0000313" key="7">
    <source>
        <dbReference type="EMBL" id="KZT41386.1"/>
    </source>
</evidence>
<dbReference type="Pfam" id="PF00067">
    <property type="entry name" value="p450"/>
    <property type="match status" value="1"/>
</dbReference>
<dbReference type="PANTHER" id="PTHR24304">
    <property type="entry name" value="CYTOCHROME P450 FAMILY 7"/>
    <property type="match status" value="1"/>
</dbReference>
<keyword evidence="8" id="KW-1185">Reference proteome</keyword>